<dbReference type="RefSeq" id="WP_097054696.1">
    <property type="nucleotide sequence ID" value="NZ_OCMF01000001.1"/>
</dbReference>
<keyword evidence="3" id="KW-1185">Reference proteome</keyword>
<name>A0A285X0U3_9FLAO</name>
<reference evidence="3" key="1">
    <citation type="submission" date="2017-09" db="EMBL/GenBank/DDBJ databases">
        <authorList>
            <person name="Varghese N."/>
            <person name="Submissions S."/>
        </authorList>
    </citation>
    <scope>NUCLEOTIDE SEQUENCE [LARGE SCALE GENOMIC DNA]</scope>
    <source>
        <strain evidence="3">CGMCC 1.12641</strain>
    </source>
</reference>
<evidence type="ECO:0000259" key="1">
    <source>
        <dbReference type="Pfam" id="PF12867"/>
    </source>
</evidence>
<dbReference type="AlphaFoldDB" id="A0A285X0U3"/>
<gene>
    <name evidence="2" type="ORF">SAMN06296241_0428</name>
</gene>
<dbReference type="SUPFAM" id="SSF109854">
    <property type="entry name" value="DinB/YfiT-like putative metalloenzymes"/>
    <property type="match status" value="1"/>
</dbReference>
<dbReference type="InterPro" id="IPR024775">
    <property type="entry name" value="DinB-like"/>
</dbReference>
<dbReference type="Proteomes" id="UP000219193">
    <property type="component" value="Unassembled WGS sequence"/>
</dbReference>
<dbReference type="Gene3D" id="1.20.120.450">
    <property type="entry name" value="dinb family like domain"/>
    <property type="match status" value="1"/>
</dbReference>
<feature type="domain" description="DinB-like" evidence="1">
    <location>
        <begin position="13"/>
        <end position="174"/>
    </location>
</feature>
<dbReference type="EMBL" id="OCMF01000001">
    <property type="protein sequence ID" value="SOC78908.1"/>
    <property type="molecule type" value="Genomic_DNA"/>
</dbReference>
<sequence>MKIKSTSLLSDLLERIRQNLSAVEKFRSCSFEELNFRPEPDSWSVLECIEHLNFYGNFYLPEMEKQIANSPYPAEEFFKSGFLGNYFAESMLPKDRLKKMKTLKSQNPIGKVLDKKVLDIFVDHQLQMISLLDKAKKVSLTRTKTGISITKYLRLRLGDTMRVVIYHNQRHIKQGQNVLKILSMETAGTEKVKV</sequence>
<protein>
    <submittedName>
        <fullName evidence="2">DinB superfamily protein</fullName>
    </submittedName>
</protein>
<dbReference type="Pfam" id="PF12867">
    <property type="entry name" value="DinB_2"/>
    <property type="match status" value="1"/>
</dbReference>
<proteinExistence type="predicted"/>
<organism evidence="2 3">
    <name type="scientific">Salinimicrobium sediminis</name>
    <dbReference type="NCBI Taxonomy" id="1343891"/>
    <lineage>
        <taxon>Bacteria</taxon>
        <taxon>Pseudomonadati</taxon>
        <taxon>Bacteroidota</taxon>
        <taxon>Flavobacteriia</taxon>
        <taxon>Flavobacteriales</taxon>
        <taxon>Flavobacteriaceae</taxon>
        <taxon>Salinimicrobium</taxon>
    </lineage>
</organism>
<evidence type="ECO:0000313" key="3">
    <source>
        <dbReference type="Proteomes" id="UP000219193"/>
    </source>
</evidence>
<evidence type="ECO:0000313" key="2">
    <source>
        <dbReference type="EMBL" id="SOC78908.1"/>
    </source>
</evidence>
<accession>A0A285X0U3</accession>
<dbReference type="OrthoDB" id="1524454at2"/>
<dbReference type="InterPro" id="IPR034660">
    <property type="entry name" value="DinB/YfiT-like"/>
</dbReference>